<dbReference type="OrthoDB" id="2373347at2"/>
<dbReference type="AlphaFoldDB" id="A0A345NLM3"/>
<protein>
    <submittedName>
        <fullName evidence="1">Uncharacterized protein</fullName>
    </submittedName>
</protein>
<sequence length="94" mass="10048">MSPLSTRGGTSLARMTQPRVLCATCGVENDSGEEVCTVCADERQYLPSGGQRWTTLAELAAGGCRVEVIERDARAHRRRQPALEAPGFLDDAAG</sequence>
<dbReference type="KEGG" id="orn:DV701_07140"/>
<dbReference type="Proteomes" id="UP000253790">
    <property type="component" value="Chromosome"/>
</dbReference>
<accession>A0A345NLM3</accession>
<reference evidence="1 2" key="1">
    <citation type="submission" date="2018-07" db="EMBL/GenBank/DDBJ databases">
        <title>Complete genome sequencing of Ornithinimicrobium sp. AMA3305.</title>
        <authorList>
            <person name="Bae J.-W."/>
        </authorList>
    </citation>
    <scope>NUCLEOTIDE SEQUENCE [LARGE SCALE GENOMIC DNA]</scope>
    <source>
        <strain evidence="1 2">AMA3305</strain>
    </source>
</reference>
<name>A0A345NLM3_9MICO</name>
<proteinExistence type="predicted"/>
<dbReference type="EMBL" id="CP031229">
    <property type="protein sequence ID" value="AXH95931.1"/>
    <property type="molecule type" value="Genomic_DNA"/>
</dbReference>
<keyword evidence="2" id="KW-1185">Reference proteome</keyword>
<gene>
    <name evidence="1" type="ORF">DV701_07140</name>
</gene>
<organism evidence="1 2">
    <name type="scientific">Ornithinimicrobium avium</name>
    <dbReference type="NCBI Taxonomy" id="2283195"/>
    <lineage>
        <taxon>Bacteria</taxon>
        <taxon>Bacillati</taxon>
        <taxon>Actinomycetota</taxon>
        <taxon>Actinomycetes</taxon>
        <taxon>Micrococcales</taxon>
        <taxon>Ornithinimicrobiaceae</taxon>
        <taxon>Ornithinimicrobium</taxon>
    </lineage>
</organism>
<evidence type="ECO:0000313" key="1">
    <source>
        <dbReference type="EMBL" id="AXH95931.1"/>
    </source>
</evidence>
<evidence type="ECO:0000313" key="2">
    <source>
        <dbReference type="Proteomes" id="UP000253790"/>
    </source>
</evidence>